<keyword evidence="1" id="KW-0472">Membrane</keyword>
<accession>A0A414Y4X7</accession>
<evidence type="ECO:0000256" key="1">
    <source>
        <dbReference type="SAM" id="Phobius"/>
    </source>
</evidence>
<feature type="transmembrane region" description="Helical" evidence="1">
    <location>
        <begin position="41"/>
        <end position="62"/>
    </location>
</feature>
<dbReference type="EMBL" id="QRKB01000026">
    <property type="protein sequence ID" value="RHH81222.1"/>
    <property type="molecule type" value="Genomic_DNA"/>
</dbReference>
<organism evidence="2 3">
    <name type="scientific">Segatella copri</name>
    <dbReference type="NCBI Taxonomy" id="165179"/>
    <lineage>
        <taxon>Bacteria</taxon>
        <taxon>Pseudomonadati</taxon>
        <taxon>Bacteroidota</taxon>
        <taxon>Bacteroidia</taxon>
        <taxon>Bacteroidales</taxon>
        <taxon>Prevotellaceae</taxon>
        <taxon>Segatella</taxon>
    </lineage>
</organism>
<proteinExistence type="predicted"/>
<gene>
    <name evidence="2" type="ORF">DW192_10435</name>
</gene>
<sequence length="115" mass="13553">MFYSYLLKLTEWLMLVISGIEFTTCFKNMPMQRTIPENITAAKALVKIVIIIINLFKIYYLLFLKSECKVNTFLSNNSIFCREISLQYVFLDMGQPLVFSLENDILLSDMLFLWQ</sequence>
<evidence type="ECO:0000313" key="2">
    <source>
        <dbReference type="EMBL" id="RHH81222.1"/>
    </source>
</evidence>
<dbReference type="AlphaFoldDB" id="A0A414Y4X7"/>
<dbReference type="Proteomes" id="UP000284548">
    <property type="component" value="Unassembled WGS sequence"/>
</dbReference>
<keyword evidence="1" id="KW-1133">Transmembrane helix</keyword>
<protein>
    <submittedName>
        <fullName evidence="2">Uncharacterized protein</fullName>
    </submittedName>
</protein>
<evidence type="ECO:0000313" key="3">
    <source>
        <dbReference type="Proteomes" id="UP000284548"/>
    </source>
</evidence>
<keyword evidence="1" id="KW-0812">Transmembrane</keyword>
<reference evidence="2 3" key="1">
    <citation type="submission" date="2018-08" db="EMBL/GenBank/DDBJ databases">
        <title>A genome reference for cultivated species of the human gut microbiota.</title>
        <authorList>
            <person name="Zou Y."/>
            <person name="Xue W."/>
            <person name="Luo G."/>
        </authorList>
    </citation>
    <scope>NUCLEOTIDE SEQUENCE [LARGE SCALE GENOMIC DNA]</scope>
    <source>
        <strain evidence="2 3">AM16-54</strain>
    </source>
</reference>
<comment type="caution">
    <text evidence="2">The sequence shown here is derived from an EMBL/GenBank/DDBJ whole genome shotgun (WGS) entry which is preliminary data.</text>
</comment>
<name>A0A414Y4X7_9BACT</name>